<evidence type="ECO:0000256" key="5">
    <source>
        <dbReference type="ARBA" id="ARBA00022691"/>
    </source>
</evidence>
<reference evidence="12 13" key="1">
    <citation type="submission" date="2019-03" db="EMBL/GenBank/DDBJ databases">
        <title>Nitrincola sp. nov. isolated from an Indian soda lake.</title>
        <authorList>
            <person name="Joshi A."/>
            <person name="Thite S.V."/>
            <person name="Joseph N."/>
            <person name="Dhotre D."/>
            <person name="Moorthy M."/>
            <person name="Shouche Y.S."/>
        </authorList>
    </citation>
    <scope>NUCLEOTIDE SEQUENCE [LARGE SCALE GENOMIC DNA]</scope>
    <source>
        <strain evidence="12 13">MEB193</strain>
    </source>
</reference>
<dbReference type="CDD" id="cd01335">
    <property type="entry name" value="Radical_SAM"/>
    <property type="match status" value="1"/>
</dbReference>
<dbReference type="InterPro" id="IPR058240">
    <property type="entry name" value="rSAM_sf"/>
</dbReference>
<dbReference type="SMART" id="SM00729">
    <property type="entry name" value="Elp3"/>
    <property type="match status" value="1"/>
</dbReference>
<keyword evidence="8 10" id="KW-0411">Iron-sulfur</keyword>
<dbReference type="InterPro" id="IPR007197">
    <property type="entry name" value="rSAM"/>
</dbReference>
<dbReference type="AlphaFoldDB" id="A0A5A9W1I7"/>
<dbReference type="SFLD" id="SFLDS00029">
    <property type="entry name" value="Radical_SAM"/>
    <property type="match status" value="1"/>
</dbReference>
<comment type="cofactor">
    <cofactor evidence="1">
        <name>[4Fe-4S] cluster</name>
        <dbReference type="ChEBI" id="CHEBI:49883"/>
    </cofactor>
</comment>
<evidence type="ECO:0000256" key="9">
    <source>
        <dbReference type="ARBA" id="ARBA00023186"/>
    </source>
</evidence>
<keyword evidence="10" id="KW-0004">4Fe-4S</keyword>
<dbReference type="GO" id="GO:0051539">
    <property type="term" value="F:4 iron, 4 sulfur cluster binding"/>
    <property type="evidence" value="ECO:0007669"/>
    <property type="project" value="UniProtKB-UniRule"/>
</dbReference>
<dbReference type="InterPro" id="IPR004559">
    <property type="entry name" value="HemW-like"/>
</dbReference>
<dbReference type="GO" id="GO:0005737">
    <property type="term" value="C:cytoplasm"/>
    <property type="evidence" value="ECO:0007669"/>
    <property type="project" value="UniProtKB-SubCell"/>
</dbReference>
<dbReference type="RefSeq" id="WP_149391077.1">
    <property type="nucleotide sequence ID" value="NZ_SMRS01000006.1"/>
</dbReference>
<dbReference type="Pfam" id="PF04055">
    <property type="entry name" value="Radical_SAM"/>
    <property type="match status" value="1"/>
</dbReference>
<keyword evidence="13" id="KW-1185">Reference proteome</keyword>
<dbReference type="GO" id="GO:0004109">
    <property type="term" value="F:coproporphyrinogen oxidase activity"/>
    <property type="evidence" value="ECO:0007669"/>
    <property type="project" value="InterPro"/>
</dbReference>
<evidence type="ECO:0000256" key="8">
    <source>
        <dbReference type="ARBA" id="ARBA00023014"/>
    </source>
</evidence>
<dbReference type="GO" id="GO:0006779">
    <property type="term" value="P:porphyrin-containing compound biosynthetic process"/>
    <property type="evidence" value="ECO:0007669"/>
    <property type="project" value="InterPro"/>
</dbReference>
<dbReference type="InterPro" id="IPR034505">
    <property type="entry name" value="Coproporphyrinogen-III_oxidase"/>
</dbReference>
<sequence>MPTLPPLALYLHLPWCIRKCPYCDFNSHAQNQPLPEAEYLDALSRDLAQELARLTQKRPLHSIFIGGGTPSLFHPDSLAALLNEVDRLWGIPSHTEITLEANPGTFEMERFQGFRQAGINRLSIGVQSFHTPALQALGRIHNAQQALAAAQSARELFPRVNLDLMHGLPGQTPEQALADLQQAVDLEPDHLSWYQLTIEPNTEFHARPPQLPVDEALWSIQESGQQLLAEQGFVQYEISAYARAERYSQHNLNYWRFGDYLGIGAGAHGKVSRLVEGQLEIERHHKLRQPKAYMQALNPDAGRERVAPEDQAFEFMLNALRLTSGVESSLLHERTVLNSESLTKTLQQARQRGLLEADPGRLQPSAQGRLFLNDLLELFL</sequence>
<dbReference type="PROSITE" id="PS51918">
    <property type="entry name" value="RADICAL_SAM"/>
    <property type="match status" value="1"/>
</dbReference>
<dbReference type="Gene3D" id="3.20.20.70">
    <property type="entry name" value="Aldolase class I"/>
    <property type="match status" value="1"/>
</dbReference>
<dbReference type="InterPro" id="IPR013785">
    <property type="entry name" value="Aldolase_TIM"/>
</dbReference>
<keyword evidence="10" id="KW-0963">Cytoplasm</keyword>
<proteinExistence type="inferred from homology"/>
<dbReference type="Proteomes" id="UP000325302">
    <property type="component" value="Unassembled WGS sequence"/>
</dbReference>
<dbReference type="SFLD" id="SFLDF00288">
    <property type="entry name" value="HemN-like__clustered_with_nucl"/>
    <property type="match status" value="1"/>
</dbReference>
<evidence type="ECO:0000259" key="11">
    <source>
        <dbReference type="PROSITE" id="PS51918"/>
    </source>
</evidence>
<comment type="caution">
    <text evidence="12">The sequence shown here is derived from an EMBL/GenBank/DDBJ whole genome shotgun (WGS) entry which is preliminary data.</text>
</comment>
<feature type="domain" description="Radical SAM core" evidence="11">
    <location>
        <begin position="1"/>
        <end position="237"/>
    </location>
</feature>
<evidence type="ECO:0000313" key="12">
    <source>
        <dbReference type="EMBL" id="KAA0874344.1"/>
    </source>
</evidence>
<dbReference type="OrthoDB" id="9808022at2"/>
<dbReference type="NCBIfam" id="TIGR00539">
    <property type="entry name" value="hemN_rel"/>
    <property type="match status" value="1"/>
</dbReference>
<comment type="subcellular location">
    <subcellularLocation>
        <location evidence="10">Cytoplasm</location>
    </subcellularLocation>
</comment>
<evidence type="ECO:0000256" key="7">
    <source>
        <dbReference type="ARBA" id="ARBA00023004"/>
    </source>
</evidence>
<evidence type="ECO:0000313" key="13">
    <source>
        <dbReference type="Proteomes" id="UP000325302"/>
    </source>
</evidence>
<keyword evidence="9 10" id="KW-0143">Chaperone</keyword>
<name>A0A5A9W1I7_9GAMM</name>
<comment type="similarity">
    <text evidence="2">Belongs to the anaerobic coproporphyrinogen-III oxidase family. HemW subfamily.</text>
</comment>
<comment type="function">
    <text evidence="10">Probably acts as a heme chaperone, transferring heme to an unknown acceptor. Binds one molecule of heme per monomer, possibly covalently. Binds 1 [4Fe-4S] cluster. The cluster is coordinated with 3 cysteines and an exchangeable S-adenosyl-L-methionine.</text>
</comment>
<dbReference type="GO" id="GO:0046872">
    <property type="term" value="F:metal ion binding"/>
    <property type="evidence" value="ECO:0007669"/>
    <property type="project" value="UniProtKB-UniRule"/>
</dbReference>
<keyword evidence="4 10" id="KW-0349">Heme</keyword>
<dbReference type="SFLD" id="SFLDG01065">
    <property type="entry name" value="anaerobic_coproporphyrinogen-I"/>
    <property type="match status" value="1"/>
</dbReference>
<evidence type="ECO:0000256" key="6">
    <source>
        <dbReference type="ARBA" id="ARBA00022723"/>
    </source>
</evidence>
<dbReference type="InterPro" id="IPR006638">
    <property type="entry name" value="Elp3/MiaA/NifB-like_rSAM"/>
</dbReference>
<evidence type="ECO:0000256" key="4">
    <source>
        <dbReference type="ARBA" id="ARBA00022617"/>
    </source>
</evidence>
<dbReference type="Pfam" id="PF06969">
    <property type="entry name" value="HemN_C"/>
    <property type="match status" value="1"/>
</dbReference>
<evidence type="ECO:0000256" key="2">
    <source>
        <dbReference type="ARBA" id="ARBA00006100"/>
    </source>
</evidence>
<dbReference type="SFLD" id="SFLDG01082">
    <property type="entry name" value="B12-binding_domain_containing"/>
    <property type="match status" value="1"/>
</dbReference>
<dbReference type="EMBL" id="SMRS01000006">
    <property type="protein sequence ID" value="KAA0874344.1"/>
    <property type="molecule type" value="Genomic_DNA"/>
</dbReference>
<dbReference type="SUPFAM" id="SSF102114">
    <property type="entry name" value="Radical SAM enzymes"/>
    <property type="match status" value="1"/>
</dbReference>
<protein>
    <recommendedName>
        <fullName evidence="3 10">Heme chaperone HemW</fullName>
    </recommendedName>
</protein>
<evidence type="ECO:0000256" key="1">
    <source>
        <dbReference type="ARBA" id="ARBA00001966"/>
    </source>
</evidence>
<gene>
    <name evidence="12" type="primary">hemW</name>
    <name evidence="12" type="ORF">E1H14_08705</name>
</gene>
<evidence type="ECO:0000256" key="10">
    <source>
        <dbReference type="RuleBase" id="RU364116"/>
    </source>
</evidence>
<keyword evidence="6 10" id="KW-0479">Metal-binding</keyword>
<keyword evidence="7 10" id="KW-0408">Iron</keyword>
<keyword evidence="5 10" id="KW-0949">S-adenosyl-L-methionine</keyword>
<organism evidence="12 13">
    <name type="scientific">Nitrincola tapanii</name>
    <dbReference type="NCBI Taxonomy" id="1708751"/>
    <lineage>
        <taxon>Bacteria</taxon>
        <taxon>Pseudomonadati</taxon>
        <taxon>Pseudomonadota</taxon>
        <taxon>Gammaproteobacteria</taxon>
        <taxon>Oceanospirillales</taxon>
        <taxon>Oceanospirillaceae</taxon>
        <taxon>Nitrincola</taxon>
    </lineage>
</organism>
<evidence type="ECO:0000256" key="3">
    <source>
        <dbReference type="ARBA" id="ARBA00017228"/>
    </source>
</evidence>
<dbReference type="InterPro" id="IPR010723">
    <property type="entry name" value="HemN_C"/>
</dbReference>
<accession>A0A5A9W1I7</accession>
<dbReference type="PANTHER" id="PTHR13932:SF5">
    <property type="entry name" value="RADICAL S-ADENOSYL METHIONINE DOMAIN-CONTAINING PROTEIN 1, MITOCHONDRIAL"/>
    <property type="match status" value="1"/>
</dbReference>
<dbReference type="PANTHER" id="PTHR13932">
    <property type="entry name" value="COPROPORPHYRINIGEN III OXIDASE"/>
    <property type="match status" value="1"/>
</dbReference>
<dbReference type="SFLD" id="SFLDF00562">
    <property type="entry name" value="HemN-like__clustered_with_heat"/>
    <property type="match status" value="1"/>
</dbReference>